<evidence type="ECO:0000256" key="1">
    <source>
        <dbReference type="ARBA" id="ARBA00004610"/>
    </source>
</evidence>
<dbReference type="AlphaFoldDB" id="A0A915PSZ2"/>
<evidence type="ECO:0000256" key="5">
    <source>
        <dbReference type="ARBA" id="ARBA00022692"/>
    </source>
</evidence>
<dbReference type="PROSITE" id="PS51013">
    <property type="entry name" value="PANNEXIN"/>
    <property type="match status" value="1"/>
</dbReference>
<comment type="similarity">
    <text evidence="12">Belongs to the pannexin family.</text>
</comment>
<evidence type="ECO:0000256" key="4">
    <source>
        <dbReference type="ARBA" id="ARBA00022475"/>
    </source>
</evidence>
<dbReference type="GO" id="GO:0034220">
    <property type="term" value="P:monoatomic ion transmembrane transport"/>
    <property type="evidence" value="ECO:0007669"/>
    <property type="project" value="UniProtKB-KW"/>
</dbReference>
<keyword evidence="7" id="KW-0965">Cell junction</keyword>
<organism evidence="14 15">
    <name type="scientific">Setaria digitata</name>
    <dbReference type="NCBI Taxonomy" id="48799"/>
    <lineage>
        <taxon>Eukaryota</taxon>
        <taxon>Metazoa</taxon>
        <taxon>Ecdysozoa</taxon>
        <taxon>Nematoda</taxon>
        <taxon>Chromadorea</taxon>
        <taxon>Rhabditida</taxon>
        <taxon>Spirurina</taxon>
        <taxon>Spiruromorpha</taxon>
        <taxon>Filarioidea</taxon>
        <taxon>Setariidae</taxon>
        <taxon>Setaria</taxon>
    </lineage>
</organism>
<feature type="transmembrane region" description="Helical" evidence="12">
    <location>
        <begin position="139"/>
        <end position="157"/>
    </location>
</feature>
<evidence type="ECO:0000256" key="10">
    <source>
        <dbReference type="ARBA" id="ARBA00023136"/>
    </source>
</evidence>
<feature type="transmembrane region" description="Helical" evidence="12">
    <location>
        <begin position="401"/>
        <end position="426"/>
    </location>
</feature>
<feature type="transmembrane region" description="Helical" evidence="12">
    <location>
        <begin position="307"/>
        <end position="326"/>
    </location>
</feature>
<feature type="region of interest" description="Disordered" evidence="13">
    <location>
        <begin position="636"/>
        <end position="664"/>
    </location>
</feature>
<dbReference type="Proteomes" id="UP000887581">
    <property type="component" value="Unplaced"/>
</dbReference>
<evidence type="ECO:0000256" key="11">
    <source>
        <dbReference type="ARBA" id="ARBA00023303"/>
    </source>
</evidence>
<evidence type="ECO:0000256" key="9">
    <source>
        <dbReference type="ARBA" id="ARBA00023065"/>
    </source>
</evidence>
<dbReference type="Pfam" id="PF00876">
    <property type="entry name" value="Innexin"/>
    <property type="match status" value="1"/>
</dbReference>
<evidence type="ECO:0000256" key="3">
    <source>
        <dbReference type="ARBA" id="ARBA00022448"/>
    </source>
</evidence>
<dbReference type="GO" id="GO:0005921">
    <property type="term" value="C:gap junction"/>
    <property type="evidence" value="ECO:0007669"/>
    <property type="project" value="UniProtKB-SubCell"/>
</dbReference>
<reference evidence="15" key="1">
    <citation type="submission" date="2022-11" db="UniProtKB">
        <authorList>
            <consortium name="WormBaseParasite"/>
        </authorList>
    </citation>
    <scope>IDENTIFICATION</scope>
</reference>
<gene>
    <name evidence="12" type="primary">inx</name>
</gene>
<evidence type="ECO:0000256" key="12">
    <source>
        <dbReference type="RuleBase" id="RU010713"/>
    </source>
</evidence>
<dbReference type="GO" id="GO:0005243">
    <property type="term" value="F:gap junction channel activity"/>
    <property type="evidence" value="ECO:0007669"/>
    <property type="project" value="TreeGrafter"/>
</dbReference>
<keyword evidence="11 12" id="KW-0407">Ion channel</keyword>
<sequence>MVCVSHTINGHRIALSWVMATTESFRTSYSYNWFTCLEFLHLIALGKLTSSPASARKLELEEKLYVRENEARSEIKFEKGFRVFLDLFRENALFLFNPEISDQLNLYLLLWRRMSFVFNILHTVPYSNRPIVKDVIASLHSYFTCNLLIAFSVIISFKQFGGRPMECMLPMGFSGAWEQYAENFCWAQDTYFIPPKVFVEDVSAEERRERRISYYQWMPFFLLFQAACFKAPTLIWKYFAGQSGMKLGQILRLASDPANSSLEVKKGNIEALCIHLQGALRFHERVKKKKLVPHKICRFLNLKYADYYVAMIYIFAKLAFLANVIFQISLMTRYLLPEFKNDYGLESWTNLIWPRNISPTWHRSGVFPLVTLCDFEVREMGNIQTHTVQCVLVVNLFTEKIFILLWAWFMVLTALTSVSVLNWIYLLTENCSKEHFILNHLEMSGTPFDKSDPQNKEHVNRFLHKYLGTDGIFVLRMVANHADVVFATELIASLWQSHYVFEKRRKGISQMDKVWPQHQQRLEMALLEEAELARKISSDALNALQRKRSVFFDSSYFAKHGSLTGIAIPKVSSRSMLGSSCLLSRNNSKDSMVPFSPRLGNQPRASIFSTDSRSKLRRRHSLEELDIIGSNRVKKFADSSDEEEKEKNGPKGCNMNRKSSVRFW</sequence>
<keyword evidence="14" id="KW-1185">Reference proteome</keyword>
<evidence type="ECO:0000256" key="7">
    <source>
        <dbReference type="ARBA" id="ARBA00022949"/>
    </source>
</evidence>
<keyword evidence="5 12" id="KW-0812">Transmembrane</keyword>
<dbReference type="PANTHER" id="PTHR11893">
    <property type="entry name" value="INNEXIN"/>
    <property type="match status" value="1"/>
</dbReference>
<evidence type="ECO:0000313" key="15">
    <source>
        <dbReference type="WBParaSite" id="sdigi.contig40.g2651.t1"/>
    </source>
</evidence>
<keyword evidence="4" id="KW-1003">Cell membrane</keyword>
<evidence type="ECO:0000256" key="6">
    <source>
        <dbReference type="ARBA" id="ARBA00022868"/>
    </source>
</evidence>
<proteinExistence type="inferred from homology"/>
<dbReference type="PANTHER" id="PTHR11893:SF9">
    <property type="entry name" value="INNEXIN-7"/>
    <property type="match status" value="1"/>
</dbReference>
<evidence type="ECO:0000256" key="8">
    <source>
        <dbReference type="ARBA" id="ARBA00022989"/>
    </source>
</evidence>
<protein>
    <recommendedName>
        <fullName evidence="12">Innexin</fullName>
    </recommendedName>
</protein>
<comment type="function">
    <text evidence="12">Structural component of the gap junctions.</text>
</comment>
<dbReference type="GO" id="GO:0005886">
    <property type="term" value="C:plasma membrane"/>
    <property type="evidence" value="ECO:0007669"/>
    <property type="project" value="UniProtKB-SubCell"/>
</dbReference>
<evidence type="ECO:0000313" key="14">
    <source>
        <dbReference type="Proteomes" id="UP000887581"/>
    </source>
</evidence>
<keyword evidence="6" id="KW-0303">Gap junction</keyword>
<keyword evidence="9 12" id="KW-0406">Ion transport</keyword>
<dbReference type="PRINTS" id="PR01262">
    <property type="entry name" value="INNEXIN"/>
</dbReference>
<feature type="transmembrane region" description="Helical" evidence="12">
    <location>
        <begin position="217"/>
        <end position="239"/>
    </location>
</feature>
<keyword evidence="8 12" id="KW-1133">Transmembrane helix</keyword>
<dbReference type="WBParaSite" id="sdigi.contig40.g2651.t1">
    <property type="protein sequence ID" value="sdigi.contig40.g2651.t1"/>
    <property type="gene ID" value="sdigi.contig40.g2651"/>
</dbReference>
<keyword evidence="3 12" id="KW-0813">Transport</keyword>
<comment type="subcellular location">
    <subcellularLocation>
        <location evidence="1">Cell junction</location>
        <location evidence="1">Gap junction</location>
    </subcellularLocation>
    <subcellularLocation>
        <location evidence="2 12">Cell membrane</location>
        <topology evidence="2 12">Multi-pass membrane protein</topology>
    </subcellularLocation>
</comment>
<accession>A0A915PSZ2</accession>
<keyword evidence="10 12" id="KW-0472">Membrane</keyword>
<evidence type="ECO:0000256" key="2">
    <source>
        <dbReference type="ARBA" id="ARBA00004651"/>
    </source>
</evidence>
<dbReference type="InterPro" id="IPR000990">
    <property type="entry name" value="Innexin"/>
</dbReference>
<evidence type="ECO:0000256" key="13">
    <source>
        <dbReference type="SAM" id="MobiDB-lite"/>
    </source>
</evidence>
<name>A0A915PSZ2_9BILA</name>